<evidence type="ECO:0000256" key="3">
    <source>
        <dbReference type="ARBA" id="ARBA00022763"/>
    </source>
</evidence>
<gene>
    <name evidence="9" type="primary">uvdE</name>
    <name evidence="9" type="ORF">DMP08_11040</name>
</gene>
<dbReference type="PANTHER" id="PTHR31290:SF5">
    <property type="entry name" value="UV-DAMAGE ENDONUCLEASE"/>
    <property type="match status" value="1"/>
</dbReference>
<dbReference type="SUPFAM" id="SSF51658">
    <property type="entry name" value="Xylose isomerase-like"/>
    <property type="match status" value="1"/>
</dbReference>
<evidence type="ECO:0000256" key="6">
    <source>
        <dbReference type="ARBA" id="ARBA00023204"/>
    </source>
</evidence>
<accession>A0A3N0AY01</accession>
<protein>
    <submittedName>
        <fullName evidence="9">UV DNA damage repair endonuclease UvsE</fullName>
    </submittedName>
</protein>
<dbReference type="RefSeq" id="WP_123192941.1">
    <property type="nucleotide sequence ID" value="NZ_QICD01000032.1"/>
</dbReference>
<reference evidence="10" key="1">
    <citation type="submission" date="2018-05" db="EMBL/GenBank/DDBJ databases">
        <title>Genome Sequencing of selected type strains of the family Eggerthellaceae.</title>
        <authorList>
            <person name="Danylec N."/>
            <person name="Stoll D.A."/>
            <person name="Doetsch A."/>
            <person name="Huch M."/>
        </authorList>
    </citation>
    <scope>NUCLEOTIDE SEQUENCE [LARGE SCALE GENOMIC DNA]</scope>
    <source>
        <strain evidence="10">DSM 16106</strain>
    </source>
</reference>
<evidence type="ECO:0000256" key="1">
    <source>
        <dbReference type="ARBA" id="ARBA00022722"/>
    </source>
</evidence>
<keyword evidence="4" id="KW-0228">DNA excision</keyword>
<dbReference type="AlphaFoldDB" id="A0A3N0AY01"/>
<dbReference type="InterPro" id="IPR013560">
    <property type="entry name" value="DUF1722"/>
</dbReference>
<dbReference type="Proteomes" id="UP000278632">
    <property type="component" value="Unassembled WGS sequence"/>
</dbReference>
<sequence length="459" mass="50794">MNDCVKKQPSDGSHAQRPKQPTASTSAKARESSRAQESTSQILVGYASKTLAVPGAAMRSITKRLATSERLAQVVSDNLAALETTLDYNRANGIRIFRISSDVIPFGSSPVNQLDWQTAFASQLAHLGEKARAYGIRLSMHPGQYTVLNSPDPDVAQRAAADLAYHDAFLTALGMDGTCKIILHVGGAYGDKRAALDRFASAYQKLPSTIRQRLVIENDDRLFTALDVLQLCRRIGAPMVFDTLHHQINHEPGAPDQLTLIDKAGSTWTASDGRQKIHYSQQALGKRAGAHTDTIAIDEFLEFRTALGDRCPDVMLEVKDKNLSAVKCLTCLDPNGPITRLEQEWARYKYVVLEHDQASYQRIRTLLKDKQSRPAVPFYRLVEQSLAIPASTGSFANAAQHVWGYVSDLSTDKERASFLDAMERFQRGEATAESVKRKLLGLARKYDQAYLLASYYFAL</sequence>
<dbReference type="OrthoDB" id="9782576at2"/>
<dbReference type="Gene3D" id="3.20.20.150">
    <property type="entry name" value="Divalent-metal-dependent TIM barrel enzymes"/>
    <property type="match status" value="1"/>
</dbReference>
<dbReference type="InterPro" id="IPR004601">
    <property type="entry name" value="UvdE"/>
</dbReference>
<evidence type="ECO:0000256" key="5">
    <source>
        <dbReference type="ARBA" id="ARBA00022801"/>
    </source>
</evidence>
<feature type="domain" description="DUF1722" evidence="8">
    <location>
        <begin position="349"/>
        <end position="458"/>
    </location>
</feature>
<evidence type="ECO:0000259" key="8">
    <source>
        <dbReference type="Pfam" id="PF08349"/>
    </source>
</evidence>
<feature type="region of interest" description="Disordered" evidence="7">
    <location>
        <begin position="1"/>
        <end position="40"/>
    </location>
</feature>
<evidence type="ECO:0000256" key="7">
    <source>
        <dbReference type="SAM" id="MobiDB-lite"/>
    </source>
</evidence>
<evidence type="ECO:0000256" key="4">
    <source>
        <dbReference type="ARBA" id="ARBA00022769"/>
    </source>
</evidence>
<dbReference type="GO" id="GO:0006289">
    <property type="term" value="P:nucleotide-excision repair"/>
    <property type="evidence" value="ECO:0007669"/>
    <property type="project" value="InterPro"/>
</dbReference>
<dbReference type="GO" id="GO:0009411">
    <property type="term" value="P:response to UV"/>
    <property type="evidence" value="ECO:0007669"/>
    <property type="project" value="InterPro"/>
</dbReference>
<dbReference type="InterPro" id="IPR036237">
    <property type="entry name" value="Xyl_isomerase-like_sf"/>
</dbReference>
<dbReference type="EMBL" id="QICD01000032">
    <property type="protein sequence ID" value="RNL39480.1"/>
    <property type="molecule type" value="Genomic_DNA"/>
</dbReference>
<comment type="caution">
    <text evidence="9">The sequence shown here is derived from an EMBL/GenBank/DDBJ whole genome shotgun (WGS) entry which is preliminary data.</text>
</comment>
<dbReference type="PANTHER" id="PTHR31290">
    <property type="entry name" value="UV-DAMAGE ENDONUCLEASE"/>
    <property type="match status" value="1"/>
</dbReference>
<keyword evidence="10" id="KW-1185">Reference proteome</keyword>
<dbReference type="Pfam" id="PF08349">
    <property type="entry name" value="DUF1722"/>
    <property type="match status" value="1"/>
</dbReference>
<keyword evidence="6" id="KW-0234">DNA repair</keyword>
<keyword evidence="5" id="KW-0378">Hydrolase</keyword>
<dbReference type="GO" id="GO:0016787">
    <property type="term" value="F:hydrolase activity"/>
    <property type="evidence" value="ECO:0007669"/>
    <property type="project" value="UniProtKB-KW"/>
</dbReference>
<dbReference type="NCBIfam" id="TIGR00629">
    <property type="entry name" value="uvde"/>
    <property type="match status" value="1"/>
</dbReference>
<proteinExistence type="predicted"/>
<keyword evidence="3" id="KW-0227">DNA damage</keyword>
<keyword evidence="1" id="KW-0540">Nuclease</keyword>
<evidence type="ECO:0000313" key="9">
    <source>
        <dbReference type="EMBL" id="RNL39480.1"/>
    </source>
</evidence>
<organism evidence="9 10">
    <name type="scientific">Paraeggerthella hongkongensis</name>
    <dbReference type="NCBI Taxonomy" id="230658"/>
    <lineage>
        <taxon>Bacteria</taxon>
        <taxon>Bacillati</taxon>
        <taxon>Actinomycetota</taxon>
        <taxon>Coriobacteriia</taxon>
        <taxon>Eggerthellales</taxon>
        <taxon>Eggerthellaceae</taxon>
        <taxon>Paraeggerthella</taxon>
    </lineage>
</organism>
<keyword evidence="2 9" id="KW-0255">Endonuclease</keyword>
<dbReference type="Pfam" id="PF03851">
    <property type="entry name" value="UvdE"/>
    <property type="match status" value="1"/>
</dbReference>
<evidence type="ECO:0000256" key="2">
    <source>
        <dbReference type="ARBA" id="ARBA00022759"/>
    </source>
</evidence>
<dbReference type="GO" id="GO:0004519">
    <property type="term" value="F:endonuclease activity"/>
    <property type="evidence" value="ECO:0007669"/>
    <property type="project" value="UniProtKB-KW"/>
</dbReference>
<name>A0A3N0AY01_9ACTN</name>
<evidence type="ECO:0000313" key="10">
    <source>
        <dbReference type="Proteomes" id="UP000278632"/>
    </source>
</evidence>